<evidence type="ECO:0000313" key="2">
    <source>
        <dbReference type="EMBL" id="MDQ0323611.1"/>
    </source>
</evidence>
<protein>
    <submittedName>
        <fullName evidence="2">Uncharacterized protein</fullName>
    </submittedName>
</protein>
<keyword evidence="3" id="KW-1185">Reference proteome</keyword>
<organism evidence="2 3">
    <name type="scientific">Pararhizobium capsulatum DSM 1112</name>
    <dbReference type="NCBI Taxonomy" id="1121113"/>
    <lineage>
        <taxon>Bacteria</taxon>
        <taxon>Pseudomonadati</taxon>
        <taxon>Pseudomonadota</taxon>
        <taxon>Alphaproteobacteria</taxon>
        <taxon>Hyphomicrobiales</taxon>
        <taxon>Rhizobiaceae</taxon>
        <taxon>Rhizobium/Agrobacterium group</taxon>
        <taxon>Pararhizobium</taxon>
    </lineage>
</organism>
<dbReference type="EMBL" id="JAUSVF010000003">
    <property type="protein sequence ID" value="MDQ0323611.1"/>
    <property type="molecule type" value="Genomic_DNA"/>
</dbReference>
<proteinExistence type="predicted"/>
<dbReference type="RefSeq" id="WP_307236226.1">
    <property type="nucleotide sequence ID" value="NZ_JAUSVF010000003.1"/>
</dbReference>
<evidence type="ECO:0000256" key="1">
    <source>
        <dbReference type="SAM" id="SignalP"/>
    </source>
</evidence>
<gene>
    <name evidence="2" type="ORF">QO002_005817</name>
</gene>
<dbReference type="Proteomes" id="UP001230207">
    <property type="component" value="Unassembled WGS sequence"/>
</dbReference>
<comment type="caution">
    <text evidence="2">The sequence shown here is derived from an EMBL/GenBank/DDBJ whole genome shotgun (WGS) entry which is preliminary data.</text>
</comment>
<feature type="chain" id="PRO_5046708130" evidence="1">
    <location>
        <begin position="21"/>
        <end position="136"/>
    </location>
</feature>
<feature type="signal peptide" evidence="1">
    <location>
        <begin position="1"/>
        <end position="20"/>
    </location>
</feature>
<evidence type="ECO:0000313" key="3">
    <source>
        <dbReference type="Proteomes" id="UP001230207"/>
    </source>
</evidence>
<sequence>MKIRILTLMAPFVVASVAILTPAESSGADQWFMLGEQTIKSADPSVNINSEGNRWEKDVKSVKLSAEGADVEIEKVVLHWDNRRDDTVSDFGVLKSGGQTAAKNAPGRKGRLTGVSVQYKILNDAKTATLKIWGYD</sequence>
<accession>A0ABU0BZB8</accession>
<reference evidence="2 3" key="1">
    <citation type="submission" date="2023-07" db="EMBL/GenBank/DDBJ databases">
        <title>Genomic Encyclopedia of Type Strains, Phase IV (KMG-IV): sequencing the most valuable type-strain genomes for metagenomic binning, comparative biology and taxonomic classification.</title>
        <authorList>
            <person name="Goeker M."/>
        </authorList>
    </citation>
    <scope>NUCLEOTIDE SEQUENCE [LARGE SCALE GENOMIC DNA]</scope>
    <source>
        <strain evidence="2 3">DSM 1112</strain>
    </source>
</reference>
<keyword evidence="1" id="KW-0732">Signal</keyword>
<name>A0ABU0BZB8_9HYPH</name>